<keyword evidence="1" id="KW-1133">Transmembrane helix</keyword>
<keyword evidence="1" id="KW-0472">Membrane</keyword>
<name>A0A3R5X1L8_9CLOT</name>
<evidence type="ECO:0000256" key="1">
    <source>
        <dbReference type="SAM" id="Phobius"/>
    </source>
</evidence>
<accession>A0A3R5X1L8</accession>
<protein>
    <submittedName>
        <fullName evidence="2">Uncharacterized protein</fullName>
    </submittedName>
</protein>
<evidence type="ECO:0000313" key="3">
    <source>
        <dbReference type="Proteomes" id="UP000286268"/>
    </source>
</evidence>
<dbReference type="InterPro" id="IPR019235">
    <property type="entry name" value="DUF2178_TM"/>
</dbReference>
<dbReference type="KEGG" id="cmah:C1I91_10755"/>
<dbReference type="Pfam" id="PF09946">
    <property type="entry name" value="DUF2178"/>
    <property type="match status" value="1"/>
</dbReference>
<dbReference type="EMBL" id="CP025746">
    <property type="protein sequence ID" value="QAA32097.1"/>
    <property type="molecule type" value="Genomic_DNA"/>
</dbReference>
<dbReference type="Proteomes" id="UP000286268">
    <property type="component" value="Chromosome"/>
</dbReference>
<dbReference type="AlphaFoldDB" id="A0A3R5X1L8"/>
<keyword evidence="1" id="KW-0812">Transmembrane</keyword>
<keyword evidence="3" id="KW-1185">Reference proteome</keyword>
<feature type="transmembrane region" description="Helical" evidence="1">
    <location>
        <begin position="39"/>
        <end position="56"/>
    </location>
</feature>
<dbReference type="RefSeq" id="WP_128212888.1">
    <property type="nucleotide sequence ID" value="NZ_CP025746.1"/>
</dbReference>
<feature type="transmembrane region" description="Helical" evidence="1">
    <location>
        <begin position="110"/>
        <end position="129"/>
    </location>
</feature>
<organism evidence="2 3">
    <name type="scientific">Clostridium manihotivorum</name>
    <dbReference type="NCBI Taxonomy" id="2320868"/>
    <lineage>
        <taxon>Bacteria</taxon>
        <taxon>Bacillati</taxon>
        <taxon>Bacillota</taxon>
        <taxon>Clostridia</taxon>
        <taxon>Eubacteriales</taxon>
        <taxon>Clostridiaceae</taxon>
        <taxon>Clostridium</taxon>
    </lineage>
</organism>
<proteinExistence type="predicted"/>
<reference evidence="2 3" key="1">
    <citation type="submission" date="2018-01" db="EMBL/GenBank/DDBJ databases">
        <title>Genome Sequencing and Assembly of Anaerobacter polyendosporus strain CT4.</title>
        <authorList>
            <person name="Tachaapaikoon C."/>
            <person name="Sutheeworapong S."/>
            <person name="Jenjaroenpun P."/>
            <person name="Wongsurawat T."/>
            <person name="Nookeaw I."/>
            <person name="Cheawchanlertfa P."/>
            <person name="Kosugi A."/>
            <person name="Cheevadhanarak S."/>
            <person name="Ratanakhanokchai K."/>
        </authorList>
    </citation>
    <scope>NUCLEOTIDE SEQUENCE [LARGE SCALE GENOMIC DNA]</scope>
    <source>
        <strain evidence="2 3">CT4</strain>
    </source>
</reference>
<gene>
    <name evidence="2" type="ORF">C1I91_10755</name>
</gene>
<feature type="transmembrane region" description="Helical" evidence="1">
    <location>
        <begin position="81"/>
        <end position="98"/>
    </location>
</feature>
<evidence type="ECO:0000313" key="2">
    <source>
        <dbReference type="EMBL" id="QAA32097.1"/>
    </source>
</evidence>
<feature type="transmembrane region" description="Helical" evidence="1">
    <location>
        <begin position="12"/>
        <end position="33"/>
    </location>
</feature>
<sequence>MEDNNQKKSDSILVGAIVWTILFLSIGFFKLIFTKEIDLLAFLLGSCSLIFLIYLLKKTKSNQNERYEDERKHYLSEKSSSISYEVIFLVIVVLSALVRSGKLVIGAADVLLIILCSALIIKFIAYLSVSTIKLIYV</sequence>